<reference evidence="2 3" key="1">
    <citation type="submission" date="2011-09" db="EMBL/GenBank/DDBJ databases">
        <authorList>
            <consortium name="US DOE Joint Genome Institute (JGI-PGF)"/>
            <person name="Lucas S."/>
            <person name="Han J."/>
            <person name="Lapidus A."/>
            <person name="Cheng J.-F."/>
            <person name="Goodwin L."/>
            <person name="Pitluck S."/>
            <person name="Peters L."/>
            <person name="Land M.L."/>
            <person name="Hauser L."/>
            <person name="Orellana R."/>
            <person name="Lovley D."/>
            <person name="Woyke T.J."/>
        </authorList>
    </citation>
    <scope>NUCLEOTIDE SEQUENCE [LARGE SCALE GENOMIC DNA]</scope>
    <source>
        <strain evidence="2 3">2ac9</strain>
    </source>
</reference>
<evidence type="ECO:0000313" key="2">
    <source>
        <dbReference type="EMBL" id="EIM63150.1"/>
    </source>
</evidence>
<accession>I5B0Y7</accession>
<dbReference type="HOGENOM" id="CLU_177536_0_0_7"/>
<keyword evidence="3" id="KW-1185">Reference proteome</keyword>
<dbReference type="SUPFAM" id="SSF46565">
    <property type="entry name" value="Chaperone J-domain"/>
    <property type="match status" value="1"/>
</dbReference>
<dbReference type="eggNOG" id="COG0484">
    <property type="taxonomic scope" value="Bacteria"/>
</dbReference>
<dbReference type="InterPro" id="IPR036869">
    <property type="entry name" value="J_dom_sf"/>
</dbReference>
<sequence length="104" mass="12626">MIKYQDIIEAKELLNLPERVSMEEIKSNYRKLIMQWHPDKCNGNDEKCNEMTKKLTTAYKTIILYCNQYKYSFAKEDVERYLSPEDWWFERFGNDPLWGNSKKT</sequence>
<dbReference type="PROSITE" id="PS50076">
    <property type="entry name" value="DNAJ_2"/>
    <property type="match status" value="1"/>
</dbReference>
<dbReference type="Pfam" id="PF00226">
    <property type="entry name" value="DnaJ"/>
    <property type="match status" value="1"/>
</dbReference>
<feature type="domain" description="J" evidence="1">
    <location>
        <begin position="9"/>
        <end position="82"/>
    </location>
</feature>
<evidence type="ECO:0000259" key="1">
    <source>
        <dbReference type="PROSITE" id="PS50076"/>
    </source>
</evidence>
<dbReference type="PANTHER" id="PTHR24074">
    <property type="entry name" value="CO-CHAPERONE PROTEIN DJLA"/>
    <property type="match status" value="1"/>
</dbReference>
<dbReference type="Gene3D" id="1.10.287.110">
    <property type="entry name" value="DnaJ domain"/>
    <property type="match status" value="1"/>
</dbReference>
<dbReference type="OrthoDB" id="5244113at2"/>
<dbReference type="STRING" id="879212.DespoDRAFT_01184"/>
<dbReference type="EMBL" id="CM001488">
    <property type="protein sequence ID" value="EIM63150.1"/>
    <property type="molecule type" value="Genomic_DNA"/>
</dbReference>
<dbReference type="Proteomes" id="UP000005778">
    <property type="component" value="Chromosome"/>
</dbReference>
<protein>
    <submittedName>
        <fullName evidence="2">DnaJ-class molecular chaperone with C-terminal Zn finger domain</fullName>
    </submittedName>
</protein>
<dbReference type="CDD" id="cd06257">
    <property type="entry name" value="DnaJ"/>
    <property type="match status" value="1"/>
</dbReference>
<organism evidence="2 3">
    <name type="scientific">Desulfobacter postgatei 2ac9</name>
    <dbReference type="NCBI Taxonomy" id="879212"/>
    <lineage>
        <taxon>Bacteria</taxon>
        <taxon>Pseudomonadati</taxon>
        <taxon>Thermodesulfobacteriota</taxon>
        <taxon>Desulfobacteria</taxon>
        <taxon>Desulfobacterales</taxon>
        <taxon>Desulfobacteraceae</taxon>
        <taxon>Desulfobacter</taxon>
    </lineage>
</organism>
<dbReference type="SMART" id="SM00271">
    <property type="entry name" value="DnaJ"/>
    <property type="match status" value="1"/>
</dbReference>
<evidence type="ECO:0000313" key="3">
    <source>
        <dbReference type="Proteomes" id="UP000005778"/>
    </source>
</evidence>
<proteinExistence type="predicted"/>
<dbReference type="InterPro" id="IPR050817">
    <property type="entry name" value="DjlA_DnaK_co-chaperone"/>
</dbReference>
<gene>
    <name evidence="2" type="ORF">DespoDRAFT_01184</name>
</gene>
<dbReference type="RefSeq" id="WP_004072144.1">
    <property type="nucleotide sequence ID" value="NZ_CM001488.1"/>
</dbReference>
<name>I5B0Y7_9BACT</name>
<dbReference type="InterPro" id="IPR001623">
    <property type="entry name" value="DnaJ_domain"/>
</dbReference>
<dbReference type="AlphaFoldDB" id="I5B0Y7"/>
<reference evidence="2 3" key="2">
    <citation type="submission" date="2012-02" db="EMBL/GenBank/DDBJ databases">
        <title>Improved High-Quality Draft sequence of Desulfobacter postgatei 2ac9.</title>
        <authorList>
            <consortium name="US DOE Joint Genome Institute"/>
            <person name="Lucas S."/>
            <person name="Han J."/>
            <person name="Lapidus A."/>
            <person name="Cheng J.-F."/>
            <person name="Goodwin L."/>
            <person name="Pitluck S."/>
            <person name="Peters L."/>
            <person name="Ovchinnikova G."/>
            <person name="Held B."/>
            <person name="Detter J.C."/>
            <person name="Han C."/>
            <person name="Tapia R."/>
            <person name="Land M."/>
            <person name="Hauser L."/>
            <person name="Kyrpides N."/>
            <person name="Ivanova N."/>
            <person name="Pagani I."/>
            <person name="Orellana R."/>
            <person name="Lovley D."/>
            <person name="Woyke T."/>
        </authorList>
    </citation>
    <scope>NUCLEOTIDE SEQUENCE [LARGE SCALE GENOMIC DNA]</scope>
    <source>
        <strain evidence="2 3">2ac9</strain>
    </source>
</reference>